<protein>
    <submittedName>
        <fullName evidence="3">Uncharacterized protein</fullName>
    </submittedName>
</protein>
<dbReference type="STRING" id="1197325.WEN_02265"/>
<feature type="chain" id="PRO_5003707316" evidence="2">
    <location>
        <begin position="20"/>
        <end position="215"/>
    </location>
</feature>
<evidence type="ECO:0000313" key="3">
    <source>
        <dbReference type="EMBL" id="AFN65240.1"/>
    </source>
</evidence>
<dbReference type="PATRIC" id="fig|1197325.3.peg.486"/>
<feature type="region of interest" description="Disordered" evidence="1">
    <location>
        <begin position="31"/>
        <end position="59"/>
    </location>
</feature>
<evidence type="ECO:0000256" key="2">
    <source>
        <dbReference type="SAM" id="SignalP"/>
    </source>
</evidence>
<sequence>MAIPSIVAKVTLAVLGAGALSAGIAIPLSQNQNTDSSSEIAPSSPVSPAESPSKPLDKETFTRLSGDERLENCYSFASAESNSSPLLLFCSKGNDGTSVEGNFTFKFWDGEELKTATSLIKQEASKKTLVGLGSDVGEAGEIDIEDEDILDHEWNFISLSNCSIESETRILGDRDRVLTCTYVPEEDDAEGDLETPKQIFLLEKFDFSKKKGKIE</sequence>
<dbReference type="EMBL" id="CP003703">
    <property type="protein sequence ID" value="AFN65240.1"/>
    <property type="molecule type" value="Genomic_DNA"/>
</dbReference>
<evidence type="ECO:0000256" key="1">
    <source>
        <dbReference type="SAM" id="MobiDB-lite"/>
    </source>
</evidence>
<gene>
    <name evidence="3" type="ordered locus">WEN_02265</name>
</gene>
<reference evidence="3 4" key="1">
    <citation type="journal article" date="2012" name="J. Bacteriol.">
        <title>Complete genome sequence of Mycoplasma wenyonii strain Massachusetts.</title>
        <authorList>
            <person name="Dos Santos A.P."/>
            <person name="Guimaraes A.M."/>
            <person name="do Nascimento N.C."/>
            <person name="Sanmiguel P.J."/>
            <person name="Messick J.B."/>
        </authorList>
    </citation>
    <scope>NUCLEOTIDE SEQUENCE [LARGE SCALE GENOMIC DNA]</scope>
    <source>
        <strain evidence="3 4">Massachusetts</strain>
    </source>
</reference>
<keyword evidence="2" id="KW-0732">Signal</keyword>
<proteinExistence type="predicted"/>
<feature type="signal peptide" evidence="2">
    <location>
        <begin position="1"/>
        <end position="19"/>
    </location>
</feature>
<dbReference type="HOGENOM" id="CLU_1282067_0_0_14"/>
<dbReference type="AlphaFoldDB" id="I6ZJ70"/>
<name>I6ZJ70_MYCWM</name>
<keyword evidence="4" id="KW-1185">Reference proteome</keyword>
<accession>I6ZJ70</accession>
<feature type="compositionally biased region" description="Low complexity" evidence="1">
    <location>
        <begin position="36"/>
        <end position="54"/>
    </location>
</feature>
<evidence type="ECO:0000313" key="4">
    <source>
        <dbReference type="Proteomes" id="UP000009005"/>
    </source>
</evidence>
<dbReference type="RefSeq" id="WP_014849950.1">
    <property type="nucleotide sequence ID" value="NC_018149.1"/>
</dbReference>
<dbReference type="Proteomes" id="UP000009005">
    <property type="component" value="Chromosome"/>
</dbReference>
<dbReference type="KEGG" id="mwe:WEN_02265"/>
<organism evidence="3 4">
    <name type="scientific">Mycoplasma wenyonii (strain Massachusetts)</name>
    <name type="common">Eperythrozoon wenyonii</name>
    <dbReference type="NCBI Taxonomy" id="1197325"/>
    <lineage>
        <taxon>Bacteria</taxon>
        <taxon>Bacillati</taxon>
        <taxon>Mycoplasmatota</taxon>
        <taxon>Mollicutes</taxon>
        <taxon>Mycoplasmataceae</taxon>
        <taxon>Mycoplasma</taxon>
    </lineage>
</organism>